<evidence type="ECO:0000313" key="2">
    <source>
        <dbReference type="EMBL" id="RGN30269.1"/>
    </source>
</evidence>
<keyword evidence="1" id="KW-0732">Signal</keyword>
<dbReference type="SUPFAM" id="SSF56925">
    <property type="entry name" value="OMPA-like"/>
    <property type="match status" value="1"/>
</dbReference>
<protein>
    <recommendedName>
        <fullName evidence="4">Outer membrane protein beta-barrel domain-containing protein</fullName>
    </recommendedName>
</protein>
<feature type="signal peptide" evidence="1">
    <location>
        <begin position="1"/>
        <end position="20"/>
    </location>
</feature>
<feature type="chain" id="PRO_5017696601" description="Outer membrane protein beta-barrel domain-containing protein" evidence="1">
    <location>
        <begin position="21"/>
        <end position="235"/>
    </location>
</feature>
<evidence type="ECO:0000256" key="1">
    <source>
        <dbReference type="SAM" id="SignalP"/>
    </source>
</evidence>
<gene>
    <name evidence="2" type="ORF">DXB65_23065</name>
</gene>
<dbReference type="InterPro" id="IPR011250">
    <property type="entry name" value="OMP/PagP_B-barrel"/>
</dbReference>
<comment type="caution">
    <text evidence="2">The sequence shown here is derived from an EMBL/GenBank/DDBJ whole genome shotgun (WGS) entry which is preliminary data.</text>
</comment>
<organism evidence="2 3">
    <name type="scientific">Bacteroides oleiciplenus</name>
    <dbReference type="NCBI Taxonomy" id="626931"/>
    <lineage>
        <taxon>Bacteria</taxon>
        <taxon>Pseudomonadati</taxon>
        <taxon>Bacteroidota</taxon>
        <taxon>Bacteroidia</taxon>
        <taxon>Bacteroidales</taxon>
        <taxon>Bacteroidaceae</taxon>
        <taxon>Bacteroides</taxon>
    </lineage>
</organism>
<dbReference type="EMBL" id="QSUL01000028">
    <property type="protein sequence ID" value="RGN30269.1"/>
    <property type="molecule type" value="Genomic_DNA"/>
</dbReference>
<name>A0A3E5AY68_9BACE</name>
<dbReference type="PROSITE" id="PS51257">
    <property type="entry name" value="PROKAR_LIPOPROTEIN"/>
    <property type="match status" value="1"/>
</dbReference>
<accession>A0A3E5AY68</accession>
<dbReference type="Proteomes" id="UP000260983">
    <property type="component" value="Unassembled WGS sequence"/>
</dbReference>
<proteinExistence type="predicted"/>
<evidence type="ECO:0008006" key="4">
    <source>
        <dbReference type="Google" id="ProtNLM"/>
    </source>
</evidence>
<sequence length="235" mass="26480">MRKLLLLCVLLIGACLHCMAQNYTEVVYLKNGSIIRGIIIEQVPNSSLKIQTADGSIFAYSMDEVVKITKEVGASRNKYERFGEKKSLKGYKGFVETGYIFDLSDCNANRFELSTTHGYQFNNYLFVGGGAGINFYTDADLYSVPLFASFRANFMNKKITPFADIKSGYTVGDVEGAFVTVGFGVRFALAKKMALNLKLEYAYQEYDYEYYYSSSSYYYDNESINGIGVKLGFEF</sequence>
<evidence type="ECO:0000313" key="3">
    <source>
        <dbReference type="Proteomes" id="UP000260983"/>
    </source>
</evidence>
<dbReference type="RefSeq" id="WP_009131803.1">
    <property type="nucleotide sequence ID" value="NZ_CABKRN010000005.1"/>
</dbReference>
<reference evidence="2 3" key="1">
    <citation type="submission" date="2018-08" db="EMBL/GenBank/DDBJ databases">
        <title>A genome reference for cultivated species of the human gut microbiota.</title>
        <authorList>
            <person name="Zou Y."/>
            <person name="Xue W."/>
            <person name="Luo G."/>
        </authorList>
    </citation>
    <scope>NUCLEOTIDE SEQUENCE [LARGE SCALE GENOMIC DNA]</scope>
    <source>
        <strain evidence="2 3">OM05-15BH</strain>
    </source>
</reference>
<dbReference type="AlphaFoldDB" id="A0A3E5AY68"/>